<dbReference type="OrthoDB" id="20783at2759"/>
<feature type="compositionally biased region" description="Basic and acidic residues" evidence="12">
    <location>
        <begin position="833"/>
        <end position="855"/>
    </location>
</feature>
<keyword evidence="3" id="KW-0597">Phosphoprotein</keyword>
<comment type="caution">
    <text evidence="14">The sequence shown here is derived from an EMBL/GenBank/DDBJ whole genome shotgun (WGS) entry which is preliminary data.</text>
</comment>
<evidence type="ECO:0000256" key="10">
    <source>
        <dbReference type="ARBA" id="ARBA00082306"/>
    </source>
</evidence>
<evidence type="ECO:0000256" key="9">
    <source>
        <dbReference type="ARBA" id="ARBA00080374"/>
    </source>
</evidence>
<sequence>MPSFLNDHNAPIYSQNAGVVHLDGPSPSQYDGLSSIDIKVNGHVPPRTIVNSHTSNDSFDGSSSQSSMHTTDTSDAAQDSNELNTRTSTMSTSILQNGVSDGEGEPVKVNGFGNQHASQKQLQQQQQQQRFNGAPFVSSLPDGSASPLPNGTAERNSSNMSYVEPPSIRTSMASVTSGQPSPVGLPVQQTQNGDPYNTSNNATPGFRAASPATQRTGLDPNAAPQRFSSPAQMSGNTGFSASTSNLHPTSAGLKHRHTLEVPRPGQPRGSKDGMDSALASGRFSPTGSSPSGAGGARRASLSLVRRNTRSMHSDFPRDEAYPDEDAMRWAEAYRQKRASKRKKKEEEDDDRVLIGNKVDEKHANWVTAYNMLTGIRVAVSRTNAKLDRPLTDADFEAKQKSTFDITGNELIPSAKYDFKFKDYAPWVFRHLRQLFHLDPADYLMSLTGKYILSELGSPGKSGSFFYFSRDYRFIIKTIHHGEHKFLRKILKEYYEHVNENPNTLLSQFYGLHRVKTPWGRKIHFVVMNNLFPPHRDIHTTFDLKGSTIGRDYKEEDLEKNPRATLKDLNWLRRQRHLELGLEKKRLFMEQLQKDVKLMQKLQIMDYSLLIGVHDLRKGNDENLRARNLQVFSPGGEQAEQDPNQVLMRTPSKLENQRRAAQMRQMIKAERPVPMGQSLSGMPDVLEEGVVKNDSAFYSEDGGMRATHEDNSPGDEIYYLGVIDCLTHYGVIKKIEHFWKGLSHDRGQISALPPVQYGDRFLNFMEGITVSQEEAQREAQEKERQAAEAALESDKHRVSSWGSTGRRSTSSSIPAAPTHQPPPPPGRGSGARSPEAEETMRRAERVANKSEKHGHNEQGVPERTIRTTGSSVTGILPSIAAAAAPGLGGGNGQAPVGRDSTTNPILETVEETGENSTNGGRDNSASRLSNRSAGSEGRPLTPAKDGQEPYNPMLSHVRNAPSRAPPTPPKTAGSLSGNGNGSSQGKRLTKPESADSGIGVELSRARSGSQRGQGTGAIKGSMSRDSLEKALPPLPMANGSA</sequence>
<evidence type="ECO:0000259" key="13">
    <source>
        <dbReference type="PROSITE" id="PS51455"/>
    </source>
</evidence>
<evidence type="ECO:0000256" key="1">
    <source>
        <dbReference type="ARBA" id="ARBA00000444"/>
    </source>
</evidence>
<protein>
    <recommendedName>
        <fullName evidence="2">1-phosphatidylinositol-4-phosphate 5-kinase</fullName>
        <ecNumber evidence="2">2.7.1.68</ecNumber>
    </recommendedName>
    <alternativeName>
        <fullName evidence="10">1-phosphatidylinositol 4-phosphate kinase</fullName>
    </alternativeName>
    <alternativeName>
        <fullName evidence="8">Diphosphoinositide kinase</fullName>
    </alternativeName>
    <alternativeName>
        <fullName evidence="9">PIP5K</fullName>
    </alternativeName>
</protein>
<feature type="region of interest" description="Disordered" evidence="12">
    <location>
        <begin position="44"/>
        <end position="300"/>
    </location>
</feature>
<comment type="catalytic activity">
    <reaction evidence="1">
        <text>a 1,2-diacyl-sn-glycero-3-phospho-(1D-myo-inositol 4-phosphate) + ATP = a 1,2-diacyl-sn-glycero-3-phospho-(1D-myo-inositol-4,5-bisphosphate) + ADP + H(+)</text>
        <dbReference type="Rhea" id="RHEA:14425"/>
        <dbReference type="ChEBI" id="CHEBI:15378"/>
        <dbReference type="ChEBI" id="CHEBI:30616"/>
        <dbReference type="ChEBI" id="CHEBI:58178"/>
        <dbReference type="ChEBI" id="CHEBI:58456"/>
        <dbReference type="ChEBI" id="CHEBI:456216"/>
        <dbReference type="EC" id="2.7.1.68"/>
    </reaction>
</comment>
<dbReference type="InterPro" id="IPR027484">
    <property type="entry name" value="PInositol-4-P-5-kinase_N"/>
</dbReference>
<dbReference type="Proteomes" id="UP001140453">
    <property type="component" value="Unassembled WGS sequence"/>
</dbReference>
<dbReference type="PANTHER" id="PTHR23086">
    <property type="entry name" value="PHOSPHATIDYLINOSITOL-4-PHOSPHATE 5-KINASE"/>
    <property type="match status" value="1"/>
</dbReference>
<feature type="compositionally biased region" description="Low complexity" evidence="12">
    <location>
        <begin position="52"/>
        <end position="67"/>
    </location>
</feature>
<dbReference type="InterPro" id="IPR027483">
    <property type="entry name" value="PInositol-4-P-4/5-kinase_C_sf"/>
</dbReference>
<evidence type="ECO:0000256" key="12">
    <source>
        <dbReference type="SAM" id="MobiDB-lite"/>
    </source>
</evidence>
<evidence type="ECO:0000256" key="6">
    <source>
        <dbReference type="ARBA" id="ARBA00022777"/>
    </source>
</evidence>
<dbReference type="SUPFAM" id="SSF56104">
    <property type="entry name" value="SAICAR synthase-like"/>
    <property type="match status" value="1"/>
</dbReference>
<dbReference type="PROSITE" id="PS51455">
    <property type="entry name" value="PIPK"/>
    <property type="match status" value="1"/>
</dbReference>
<dbReference type="Gene3D" id="3.30.800.10">
    <property type="entry name" value="Phosphatidylinositol Phosphate Kinase II Beta"/>
    <property type="match status" value="1"/>
</dbReference>
<keyword evidence="7 11" id="KW-0067">ATP-binding</keyword>
<proteinExistence type="predicted"/>
<feature type="region of interest" description="Disordered" evidence="12">
    <location>
        <begin position="772"/>
        <end position="1040"/>
    </location>
</feature>
<keyword evidence="6 11" id="KW-0418">Kinase</keyword>
<dbReference type="FunFam" id="3.30.800.10:FF:000009">
    <property type="entry name" value="Phosphatidylinositol 4-phosphate 5-kinase its3"/>
    <property type="match status" value="1"/>
</dbReference>
<accession>A0A9W8YLP9</accession>
<keyword evidence="4 11" id="KW-0808">Transferase</keyword>
<dbReference type="Pfam" id="PF01504">
    <property type="entry name" value="PIP5K"/>
    <property type="match status" value="1"/>
</dbReference>
<dbReference type="GO" id="GO:0005524">
    <property type="term" value="F:ATP binding"/>
    <property type="evidence" value="ECO:0007669"/>
    <property type="project" value="UniProtKB-UniRule"/>
</dbReference>
<feature type="compositionally biased region" description="Polar residues" evidence="12">
    <location>
        <begin position="168"/>
        <end position="180"/>
    </location>
</feature>
<reference evidence="14" key="1">
    <citation type="submission" date="2022-10" db="EMBL/GenBank/DDBJ databases">
        <title>Tapping the CABI collections for fungal endophytes: first genome assemblies for Collariella, Neodidymelliopsis, Ascochyta clinopodiicola, Didymella pomorum, Didymosphaeria variabile, Neocosmospora piperis and Neocucurbitaria cava.</title>
        <authorList>
            <person name="Hill R."/>
        </authorList>
    </citation>
    <scope>NUCLEOTIDE SEQUENCE</scope>
    <source>
        <strain evidence="14">IMI 355082</strain>
    </source>
</reference>
<evidence type="ECO:0000256" key="3">
    <source>
        <dbReference type="ARBA" id="ARBA00022553"/>
    </source>
</evidence>
<evidence type="ECO:0000256" key="2">
    <source>
        <dbReference type="ARBA" id="ARBA00012172"/>
    </source>
</evidence>
<evidence type="ECO:0000256" key="4">
    <source>
        <dbReference type="ARBA" id="ARBA00022679"/>
    </source>
</evidence>
<evidence type="ECO:0000313" key="15">
    <source>
        <dbReference type="Proteomes" id="UP001140453"/>
    </source>
</evidence>
<feature type="compositionally biased region" description="Low complexity" evidence="12">
    <location>
        <begin position="284"/>
        <end position="300"/>
    </location>
</feature>
<dbReference type="EC" id="2.7.1.68" evidence="2"/>
<dbReference type="GO" id="GO:0046854">
    <property type="term" value="P:phosphatidylinositol phosphate biosynthetic process"/>
    <property type="evidence" value="ECO:0007669"/>
    <property type="project" value="UniProtKB-ARBA"/>
</dbReference>
<dbReference type="InterPro" id="IPR023610">
    <property type="entry name" value="PInositol-4/5-P-5/4-kinase"/>
</dbReference>
<feature type="compositionally biased region" description="Basic and acidic residues" evidence="12">
    <location>
        <begin position="773"/>
        <end position="796"/>
    </location>
</feature>
<keyword evidence="15" id="KW-1185">Reference proteome</keyword>
<gene>
    <name evidence="14" type="primary">MSS4</name>
    <name evidence="14" type="ORF">N0V93_008280</name>
</gene>
<organism evidence="14 15">
    <name type="scientific">Gnomoniopsis smithogilvyi</name>
    <dbReference type="NCBI Taxonomy" id="1191159"/>
    <lineage>
        <taxon>Eukaryota</taxon>
        <taxon>Fungi</taxon>
        <taxon>Dikarya</taxon>
        <taxon>Ascomycota</taxon>
        <taxon>Pezizomycotina</taxon>
        <taxon>Sordariomycetes</taxon>
        <taxon>Sordariomycetidae</taxon>
        <taxon>Diaporthales</taxon>
        <taxon>Gnomoniaceae</taxon>
        <taxon>Gnomoniopsis</taxon>
    </lineage>
</organism>
<evidence type="ECO:0000313" key="14">
    <source>
        <dbReference type="EMBL" id="KAJ4387682.1"/>
    </source>
</evidence>
<dbReference type="GO" id="GO:0005886">
    <property type="term" value="C:plasma membrane"/>
    <property type="evidence" value="ECO:0007669"/>
    <property type="project" value="TreeGrafter"/>
</dbReference>
<feature type="compositionally biased region" description="Low complexity" evidence="12">
    <location>
        <begin position="119"/>
        <end position="129"/>
    </location>
</feature>
<dbReference type="InterPro" id="IPR002498">
    <property type="entry name" value="PInositol-4-P-4/5-kinase_core"/>
</dbReference>
<feature type="compositionally biased region" description="Low complexity" evidence="12">
    <location>
        <begin position="798"/>
        <end position="817"/>
    </location>
</feature>
<feature type="compositionally biased region" description="Polar residues" evidence="12">
    <location>
        <begin position="147"/>
        <end position="161"/>
    </location>
</feature>
<name>A0A9W8YLP9_9PEZI</name>
<feature type="compositionally biased region" description="Polar residues" evidence="12">
    <location>
        <begin position="187"/>
        <end position="203"/>
    </location>
</feature>
<dbReference type="GO" id="GO:0016308">
    <property type="term" value="F:1-phosphatidylinositol-4-phosphate 5-kinase activity"/>
    <property type="evidence" value="ECO:0007669"/>
    <property type="project" value="UniProtKB-EC"/>
</dbReference>
<feature type="compositionally biased region" description="Polar residues" evidence="12">
    <location>
        <begin position="226"/>
        <end position="248"/>
    </location>
</feature>
<dbReference type="AlphaFoldDB" id="A0A9W8YLP9"/>
<evidence type="ECO:0000256" key="8">
    <source>
        <dbReference type="ARBA" id="ARBA00078403"/>
    </source>
</evidence>
<evidence type="ECO:0000256" key="11">
    <source>
        <dbReference type="PROSITE-ProRule" id="PRU00781"/>
    </source>
</evidence>
<evidence type="ECO:0000256" key="5">
    <source>
        <dbReference type="ARBA" id="ARBA00022741"/>
    </source>
</evidence>
<dbReference type="CDD" id="cd17303">
    <property type="entry name" value="PIPKc_PIP5K_yeast_like"/>
    <property type="match status" value="1"/>
</dbReference>
<feature type="domain" description="PIPK" evidence="13">
    <location>
        <begin position="358"/>
        <end position="768"/>
    </location>
</feature>
<keyword evidence="5 11" id="KW-0547">Nucleotide-binding</keyword>
<evidence type="ECO:0000256" key="7">
    <source>
        <dbReference type="ARBA" id="ARBA00022840"/>
    </source>
</evidence>
<dbReference type="PANTHER" id="PTHR23086:SF8">
    <property type="entry name" value="PHOSPHATIDYLINOSITOL 5-PHOSPHATE 4-KINASE, ISOFORM A"/>
    <property type="match status" value="1"/>
</dbReference>
<feature type="compositionally biased region" description="Polar residues" evidence="12">
    <location>
        <begin position="68"/>
        <end position="99"/>
    </location>
</feature>
<dbReference type="EMBL" id="JAPEVB010000005">
    <property type="protein sequence ID" value="KAJ4387682.1"/>
    <property type="molecule type" value="Genomic_DNA"/>
</dbReference>
<feature type="compositionally biased region" description="Polar residues" evidence="12">
    <location>
        <begin position="913"/>
        <end position="932"/>
    </location>
</feature>
<dbReference type="SMART" id="SM00330">
    <property type="entry name" value="PIPKc"/>
    <property type="match status" value="1"/>
</dbReference>
<dbReference type="Gene3D" id="3.30.810.10">
    <property type="entry name" value="2-Layer Sandwich"/>
    <property type="match status" value="1"/>
</dbReference>